<keyword evidence="7 12" id="KW-0812">Transmembrane</keyword>
<name>A0A839EYB0_9HYPH</name>
<organism evidence="16 17">
    <name type="scientific">Phyllobacterium myrsinacearum</name>
    <dbReference type="NCBI Taxonomy" id="28101"/>
    <lineage>
        <taxon>Bacteria</taxon>
        <taxon>Pseudomonadati</taxon>
        <taxon>Pseudomonadota</taxon>
        <taxon>Alphaproteobacteria</taxon>
        <taxon>Hyphomicrobiales</taxon>
        <taxon>Phyllobacteriaceae</taxon>
        <taxon>Phyllobacterium</taxon>
    </lineage>
</organism>
<feature type="domain" description="ABC transporter" evidence="14">
    <location>
        <begin position="281"/>
        <end position="513"/>
    </location>
</feature>
<accession>A0A839EYB0</accession>
<dbReference type="InterPro" id="IPR003593">
    <property type="entry name" value="AAA+_ATPase"/>
</dbReference>
<evidence type="ECO:0000256" key="4">
    <source>
        <dbReference type="ARBA" id="ARBA00010072"/>
    </source>
</evidence>
<dbReference type="Proteomes" id="UP000549052">
    <property type="component" value="Unassembled WGS sequence"/>
</dbReference>
<feature type="transmembrane region" description="Helical" evidence="12">
    <location>
        <begin position="67"/>
        <end position="89"/>
    </location>
</feature>
<feature type="region of interest" description="Disordered" evidence="13">
    <location>
        <begin position="255"/>
        <end position="276"/>
    </location>
</feature>
<dbReference type="CDD" id="cd03262">
    <property type="entry name" value="ABC_HisP_GlnQ"/>
    <property type="match status" value="1"/>
</dbReference>
<evidence type="ECO:0000256" key="6">
    <source>
        <dbReference type="ARBA" id="ARBA00022475"/>
    </source>
</evidence>
<evidence type="ECO:0000256" key="10">
    <source>
        <dbReference type="ARBA" id="ARBA00022989"/>
    </source>
</evidence>
<dbReference type="AlphaFoldDB" id="A0A839EYB0"/>
<evidence type="ECO:0000256" key="11">
    <source>
        <dbReference type="ARBA" id="ARBA00023136"/>
    </source>
</evidence>
<evidence type="ECO:0000256" key="9">
    <source>
        <dbReference type="ARBA" id="ARBA00022840"/>
    </source>
</evidence>
<feature type="transmembrane region" description="Helical" evidence="12">
    <location>
        <begin position="35"/>
        <end position="55"/>
    </location>
</feature>
<dbReference type="InterPro" id="IPR050086">
    <property type="entry name" value="MetN_ABC_transporter-like"/>
</dbReference>
<gene>
    <name evidence="16" type="ORF">FHW16_005118</name>
</gene>
<keyword evidence="9" id="KW-0067">ATP-binding</keyword>
<dbReference type="RefSeq" id="WP_182551963.1">
    <property type="nucleotide sequence ID" value="NZ_JACGXN010000014.1"/>
</dbReference>
<dbReference type="Pfam" id="PF00528">
    <property type="entry name" value="BPD_transp_1"/>
    <property type="match status" value="1"/>
</dbReference>
<dbReference type="GO" id="GO:0005524">
    <property type="term" value="F:ATP binding"/>
    <property type="evidence" value="ECO:0007669"/>
    <property type="project" value="UniProtKB-KW"/>
</dbReference>
<evidence type="ECO:0000256" key="7">
    <source>
        <dbReference type="ARBA" id="ARBA00022692"/>
    </source>
</evidence>
<keyword evidence="6" id="KW-1003">Cell membrane</keyword>
<dbReference type="PROSITE" id="PS50928">
    <property type="entry name" value="ABC_TM1"/>
    <property type="match status" value="1"/>
</dbReference>
<keyword evidence="17" id="KW-1185">Reference proteome</keyword>
<comment type="similarity">
    <text evidence="4">Belongs to the binding-protein-dependent transport system permease family. HisMQ subfamily.</text>
</comment>
<dbReference type="InterPro" id="IPR003439">
    <property type="entry name" value="ABC_transporter-like_ATP-bd"/>
</dbReference>
<comment type="similarity">
    <text evidence="3">Belongs to the ABC transporter superfamily.</text>
</comment>
<dbReference type="InterPro" id="IPR035906">
    <property type="entry name" value="MetI-like_sf"/>
</dbReference>
<evidence type="ECO:0000313" key="16">
    <source>
        <dbReference type="EMBL" id="MBA8881377.1"/>
    </source>
</evidence>
<dbReference type="Pfam" id="PF00005">
    <property type="entry name" value="ABC_tran"/>
    <property type="match status" value="1"/>
</dbReference>
<comment type="caution">
    <text evidence="16">The sequence shown here is derived from an EMBL/GenBank/DDBJ whole genome shotgun (WGS) entry which is preliminary data.</text>
</comment>
<dbReference type="PROSITE" id="PS50893">
    <property type="entry name" value="ABC_TRANSPORTER_2"/>
    <property type="match status" value="1"/>
</dbReference>
<dbReference type="Gene3D" id="3.40.50.300">
    <property type="entry name" value="P-loop containing nucleotide triphosphate hydrolases"/>
    <property type="match status" value="1"/>
</dbReference>
<evidence type="ECO:0000256" key="3">
    <source>
        <dbReference type="ARBA" id="ARBA00005417"/>
    </source>
</evidence>
<dbReference type="SMART" id="SM00382">
    <property type="entry name" value="AAA"/>
    <property type="match status" value="1"/>
</dbReference>
<evidence type="ECO:0000256" key="2">
    <source>
        <dbReference type="ARBA" id="ARBA00004429"/>
    </source>
</evidence>
<feature type="transmembrane region" description="Helical" evidence="12">
    <location>
        <begin position="101"/>
        <end position="120"/>
    </location>
</feature>
<evidence type="ECO:0000256" key="12">
    <source>
        <dbReference type="RuleBase" id="RU363032"/>
    </source>
</evidence>
<dbReference type="PANTHER" id="PTHR43166:SF9">
    <property type="entry name" value="GLUTAMATE_ASPARTATE IMPORT ATP-BINDING PROTEIN GLTL"/>
    <property type="match status" value="1"/>
</dbReference>
<dbReference type="InterPro" id="IPR027417">
    <property type="entry name" value="P-loop_NTPase"/>
</dbReference>
<dbReference type="CDD" id="cd06261">
    <property type="entry name" value="TM_PBP2"/>
    <property type="match status" value="1"/>
</dbReference>
<evidence type="ECO:0000259" key="15">
    <source>
        <dbReference type="PROSITE" id="PS50928"/>
    </source>
</evidence>
<evidence type="ECO:0000259" key="14">
    <source>
        <dbReference type="PROSITE" id="PS50893"/>
    </source>
</evidence>
<protein>
    <submittedName>
        <fullName evidence="16">Polar amino acid transport system permease protein</fullName>
    </submittedName>
</protein>
<evidence type="ECO:0000256" key="5">
    <source>
        <dbReference type="ARBA" id="ARBA00022448"/>
    </source>
</evidence>
<comment type="subcellular location">
    <subcellularLocation>
        <location evidence="2">Cell inner membrane</location>
        <topology evidence="2">Multi-pass membrane protein</topology>
    </subcellularLocation>
    <subcellularLocation>
        <location evidence="12">Cell membrane</location>
        <topology evidence="12">Multi-pass membrane protein</topology>
    </subcellularLocation>
    <subcellularLocation>
        <location evidence="1">Cell membrane</location>
        <topology evidence="1">Peripheral membrane protein</topology>
    </subcellularLocation>
</comment>
<evidence type="ECO:0000256" key="1">
    <source>
        <dbReference type="ARBA" id="ARBA00004202"/>
    </source>
</evidence>
<dbReference type="PANTHER" id="PTHR43166">
    <property type="entry name" value="AMINO ACID IMPORT ATP-BINDING PROTEIN"/>
    <property type="match status" value="1"/>
</dbReference>
<keyword evidence="8" id="KW-0547">Nucleotide-binding</keyword>
<feature type="domain" description="ABC transmembrane type-1" evidence="15">
    <location>
        <begin position="29"/>
        <end position="223"/>
    </location>
</feature>
<dbReference type="SUPFAM" id="SSF52540">
    <property type="entry name" value="P-loop containing nucleoside triphosphate hydrolases"/>
    <property type="match status" value="1"/>
</dbReference>
<keyword evidence="11 12" id="KW-0472">Membrane</keyword>
<evidence type="ECO:0000256" key="13">
    <source>
        <dbReference type="SAM" id="MobiDB-lite"/>
    </source>
</evidence>
<dbReference type="EMBL" id="JACGXN010000014">
    <property type="protein sequence ID" value="MBA8881377.1"/>
    <property type="molecule type" value="Genomic_DNA"/>
</dbReference>
<keyword evidence="10 12" id="KW-1133">Transmembrane helix</keyword>
<sequence length="517" mass="56144">MNWLENLRRSFLDWDAMAAVLPAMITVGVKNTLILAAASTVLGLLIGLLLAVMGISRSRWLRLPARIYTDVFRGLPAIVTILLIGQGFARIGREIFGPSPYPLGILALSLIAGAYIGEIIRSGIQSVERGQMEACRALSMSYGQGMRLIVIPQGIRRVLPALVNQFIGNVKDSSLVYFLGLLASEREIFRVGQDQAVVTGNLSPLLLAGIFYLLITVPLTHVVNYIDNGLRLGKHKSGSVTSGLAEVSELEGIHNDNGARDRQSTTARSEASKPRFKGGSLGVSNLDMSYGDLDVLKQVTLAIKPGTVTCIIGPSGSGKSTLLRCINRLVEPKGGDVRIDGESILAMKPEKLRRRVGMVFQHFNLFPDHTALENVMLALTKIKGLPKAEAERIAHARLTDVGLEARSHHRPSRLSGGQQQRVAIARALAMDPEVILFDEVTSALDPELVKGVLNLLADLGQRGMTMVVVTHEMGFARKVADQVVFMDEGRVVEVGTPSSIFDHPQSSRLKRFLAEVL</sequence>
<dbReference type="NCBIfam" id="TIGR01726">
    <property type="entry name" value="HEQRo_perm_3TM"/>
    <property type="match status" value="1"/>
</dbReference>
<evidence type="ECO:0000256" key="8">
    <source>
        <dbReference type="ARBA" id="ARBA00022741"/>
    </source>
</evidence>
<dbReference type="InterPro" id="IPR000515">
    <property type="entry name" value="MetI-like"/>
</dbReference>
<dbReference type="InterPro" id="IPR010065">
    <property type="entry name" value="AA_ABC_transptr_permease_3TM"/>
</dbReference>
<dbReference type="GO" id="GO:0022857">
    <property type="term" value="F:transmembrane transporter activity"/>
    <property type="evidence" value="ECO:0007669"/>
    <property type="project" value="InterPro"/>
</dbReference>
<reference evidence="16 17" key="1">
    <citation type="submission" date="2020-07" db="EMBL/GenBank/DDBJ databases">
        <title>Genomic Encyclopedia of Type Strains, Phase IV (KMG-V): Genome sequencing to study the core and pangenomes of soil and plant-associated prokaryotes.</title>
        <authorList>
            <person name="Whitman W."/>
        </authorList>
    </citation>
    <scope>NUCLEOTIDE SEQUENCE [LARGE SCALE GENOMIC DNA]</scope>
    <source>
        <strain evidence="16 17">AN3</strain>
    </source>
</reference>
<dbReference type="GO" id="GO:0043190">
    <property type="term" value="C:ATP-binding cassette (ABC) transporter complex"/>
    <property type="evidence" value="ECO:0007669"/>
    <property type="project" value="InterPro"/>
</dbReference>
<proteinExistence type="inferred from homology"/>
<dbReference type="GO" id="GO:0016887">
    <property type="term" value="F:ATP hydrolysis activity"/>
    <property type="evidence" value="ECO:0007669"/>
    <property type="project" value="InterPro"/>
</dbReference>
<dbReference type="Gene3D" id="1.10.3720.10">
    <property type="entry name" value="MetI-like"/>
    <property type="match status" value="1"/>
</dbReference>
<evidence type="ECO:0000313" key="17">
    <source>
        <dbReference type="Proteomes" id="UP000549052"/>
    </source>
</evidence>
<dbReference type="InterPro" id="IPR017871">
    <property type="entry name" value="ABC_transporter-like_CS"/>
</dbReference>
<keyword evidence="5 12" id="KW-0813">Transport</keyword>
<dbReference type="SUPFAM" id="SSF161098">
    <property type="entry name" value="MetI-like"/>
    <property type="match status" value="1"/>
</dbReference>
<dbReference type="PROSITE" id="PS00211">
    <property type="entry name" value="ABC_TRANSPORTER_1"/>
    <property type="match status" value="1"/>
</dbReference>